<organism evidence="2 3">
    <name type="scientific">Oenococcus sicerae</name>
    <dbReference type="NCBI Taxonomy" id="2203724"/>
    <lineage>
        <taxon>Bacteria</taxon>
        <taxon>Bacillati</taxon>
        <taxon>Bacillota</taxon>
        <taxon>Bacilli</taxon>
        <taxon>Lactobacillales</taxon>
        <taxon>Lactobacillaceae</taxon>
        <taxon>Oenococcus</taxon>
    </lineage>
</organism>
<dbReference type="EMBL" id="SDWY01000001">
    <property type="protein sequence ID" value="MDN6899434.1"/>
    <property type="molecule type" value="Genomic_DNA"/>
</dbReference>
<dbReference type="RefSeq" id="WP_301710795.1">
    <property type="nucleotide sequence ID" value="NZ_SDWY01000001.1"/>
</dbReference>
<dbReference type="Proteomes" id="UP001167919">
    <property type="component" value="Unassembled WGS sequence"/>
</dbReference>
<dbReference type="AlphaFoldDB" id="A0AAJ1VMM5"/>
<name>A0AAJ1VMM5_9LACO</name>
<reference evidence="2" key="1">
    <citation type="submission" date="2019-01" db="EMBL/GenBank/DDBJ databases">
        <title>Oenococcus sicerae UCMA17102.</title>
        <authorList>
            <person name="Cousin F.J."/>
            <person name="Le Guellec R."/>
            <person name="Cretenet M."/>
        </authorList>
    </citation>
    <scope>NUCLEOTIDE SEQUENCE</scope>
    <source>
        <strain evidence="2">UCMA17102</strain>
    </source>
</reference>
<evidence type="ECO:0000313" key="2">
    <source>
        <dbReference type="EMBL" id="MDN6899434.1"/>
    </source>
</evidence>
<proteinExistence type="predicted"/>
<evidence type="ECO:0000256" key="1">
    <source>
        <dbReference type="SAM" id="SignalP"/>
    </source>
</evidence>
<accession>A0AAJ1VMM5</accession>
<sequence>MKRIKLNIIVKSAIVAAVIIPGQIQASALTTAQAVSDNQNKFQKQINKASTDCAGEQKSIGNQFAIRAAADKKIAAQKEAANKVAQEKAAKEKTAQQAVAQEKAAQEAAATQAAKEKAAQEAAAQQATAAQTATYTQTSYQVSSSSTTSGSYGITGDASKAWIESIESGGNENAANGQYLGLFQLSSQAAAQYGGYSGSAADRYVAARYGSWAAAAAHHRAYGWY</sequence>
<protein>
    <submittedName>
        <fullName evidence="2">Cell surface protein</fullName>
    </submittedName>
</protein>
<comment type="caution">
    <text evidence="2">The sequence shown here is derived from an EMBL/GenBank/DDBJ whole genome shotgun (WGS) entry which is preliminary data.</text>
</comment>
<gene>
    <name evidence="2" type="ORF">EVC35_00210</name>
</gene>
<feature type="chain" id="PRO_5042491202" evidence="1">
    <location>
        <begin position="27"/>
        <end position="225"/>
    </location>
</feature>
<feature type="signal peptide" evidence="1">
    <location>
        <begin position="1"/>
        <end position="26"/>
    </location>
</feature>
<keyword evidence="1" id="KW-0732">Signal</keyword>
<evidence type="ECO:0000313" key="3">
    <source>
        <dbReference type="Proteomes" id="UP001167919"/>
    </source>
</evidence>